<gene>
    <name evidence="4" type="ORF">GALMADRAFT_137234</name>
</gene>
<feature type="compositionally biased region" description="Basic and acidic residues" evidence="1">
    <location>
        <begin position="1"/>
        <end position="11"/>
    </location>
</feature>
<feature type="compositionally biased region" description="Basic and acidic residues" evidence="1">
    <location>
        <begin position="26"/>
        <end position="41"/>
    </location>
</feature>
<feature type="transmembrane region" description="Helical" evidence="2">
    <location>
        <begin position="283"/>
        <end position="308"/>
    </location>
</feature>
<dbReference type="InterPro" id="IPR045338">
    <property type="entry name" value="DUF6535"/>
</dbReference>
<dbReference type="Proteomes" id="UP000027222">
    <property type="component" value="Unassembled WGS sequence"/>
</dbReference>
<dbReference type="EMBL" id="KL142373">
    <property type="protein sequence ID" value="KDR79392.1"/>
    <property type="molecule type" value="Genomic_DNA"/>
</dbReference>
<evidence type="ECO:0000313" key="5">
    <source>
        <dbReference type="Proteomes" id="UP000027222"/>
    </source>
</evidence>
<keyword evidence="5" id="KW-1185">Reference proteome</keyword>
<dbReference type="STRING" id="685588.A0A067TAL1"/>
<feature type="transmembrane region" description="Helical" evidence="2">
    <location>
        <begin position="247"/>
        <end position="271"/>
    </location>
</feature>
<evidence type="ECO:0000256" key="1">
    <source>
        <dbReference type="SAM" id="MobiDB-lite"/>
    </source>
</evidence>
<dbReference type="AlphaFoldDB" id="A0A067TAL1"/>
<dbReference type="HOGENOM" id="CLU_022196_0_0_1"/>
<keyword evidence="2" id="KW-0472">Membrane</keyword>
<dbReference type="Pfam" id="PF20153">
    <property type="entry name" value="DUF6535"/>
    <property type="match status" value="1"/>
</dbReference>
<evidence type="ECO:0000259" key="3">
    <source>
        <dbReference type="Pfam" id="PF20153"/>
    </source>
</evidence>
<keyword evidence="2" id="KW-1133">Transmembrane helix</keyword>
<keyword evidence="2" id="KW-0812">Transmembrane</keyword>
<evidence type="ECO:0000256" key="2">
    <source>
        <dbReference type="SAM" id="Phobius"/>
    </source>
</evidence>
<accession>A0A067TAL1</accession>
<feature type="compositionally biased region" description="Basic and acidic residues" evidence="1">
    <location>
        <begin position="85"/>
        <end position="104"/>
    </location>
</feature>
<reference evidence="5" key="1">
    <citation type="journal article" date="2014" name="Proc. Natl. Acad. Sci. U.S.A.">
        <title>Extensive sampling of basidiomycete genomes demonstrates inadequacy of the white-rot/brown-rot paradigm for wood decay fungi.</title>
        <authorList>
            <person name="Riley R."/>
            <person name="Salamov A.A."/>
            <person name="Brown D.W."/>
            <person name="Nagy L.G."/>
            <person name="Floudas D."/>
            <person name="Held B.W."/>
            <person name="Levasseur A."/>
            <person name="Lombard V."/>
            <person name="Morin E."/>
            <person name="Otillar R."/>
            <person name="Lindquist E.A."/>
            <person name="Sun H."/>
            <person name="LaButti K.M."/>
            <person name="Schmutz J."/>
            <person name="Jabbour D."/>
            <person name="Luo H."/>
            <person name="Baker S.E."/>
            <person name="Pisabarro A.G."/>
            <person name="Walton J.D."/>
            <person name="Blanchette R.A."/>
            <person name="Henrissat B."/>
            <person name="Martin F."/>
            <person name="Cullen D."/>
            <person name="Hibbett D.S."/>
            <person name="Grigoriev I.V."/>
        </authorList>
    </citation>
    <scope>NUCLEOTIDE SEQUENCE [LARGE SCALE GENOMIC DNA]</scope>
    <source>
        <strain evidence="5">CBS 339.88</strain>
    </source>
</reference>
<protein>
    <recommendedName>
        <fullName evidence="3">DUF6535 domain-containing protein</fullName>
    </recommendedName>
</protein>
<feature type="transmembrane region" description="Helical" evidence="2">
    <location>
        <begin position="198"/>
        <end position="221"/>
    </location>
</feature>
<sequence>MSVDLERRPARLDSQATKVEAEAEEEFHRPSLDRGSAEKLPRFSFNQASLPDNPYNPAPRRQSRNPNLKGPSPIPNSQPEFQEQFGDRPWHCGDPHRYGAPKKGDAWQKCNELTEKYDNEMCDAWKEEVDKLLIFAGLFSATITSFTIESYKWLSEDPNDVSVRLLGVLASQATNSSVPSNLLLQPFTVSASDVRINAAWFLSLTLGLTTVLIGILCLQWLREYQRDAALPHKEAVALRQMRYEGLLYWRVPDILSLLPILLQSSLILFFIGLLDLLWARHTLVAGCVTAAVGVVMLFLAATTALPALQHAFTKDKHLRVKQCPYKSPQSWLFYRSGHTLFWIFNSFELPWSKFDSPRFHRLLKSAGDLNWMTFDMRWRQFRDADEVTRGTARKQKDSDDLVHGLQWINTTFSQSVEAVYPIYHGLADLEVSTAATTISGFYLGGQIDDATLRVMLDDRFSPAEEQKRDILSAYYLRLHQDAHPVLKNSYIEAIIRILNSQEVPQPFYDWLSEILQELASTSPSSSNASASLSLLNPEINVQLLLCVKMLMPRKYGLQTHDIVVAWALLHRLLSPTLMASQEDRGVGAGVNVDHLKLACGMFEEFEQWITRGKEISRWDRVKLCAEGMLTLFPPSVDPAWLESICPDMSKALSLLRALEVHVATLGGPAAVLLREKWWLNYWEVFTEKDWDQLLENFQVLVEEE</sequence>
<organism evidence="4 5">
    <name type="scientific">Galerina marginata (strain CBS 339.88)</name>
    <dbReference type="NCBI Taxonomy" id="685588"/>
    <lineage>
        <taxon>Eukaryota</taxon>
        <taxon>Fungi</taxon>
        <taxon>Dikarya</taxon>
        <taxon>Basidiomycota</taxon>
        <taxon>Agaricomycotina</taxon>
        <taxon>Agaricomycetes</taxon>
        <taxon>Agaricomycetidae</taxon>
        <taxon>Agaricales</taxon>
        <taxon>Agaricineae</taxon>
        <taxon>Strophariaceae</taxon>
        <taxon>Galerina</taxon>
    </lineage>
</organism>
<feature type="region of interest" description="Disordered" evidence="1">
    <location>
        <begin position="1"/>
        <end position="104"/>
    </location>
</feature>
<name>A0A067TAL1_GALM3</name>
<proteinExistence type="predicted"/>
<dbReference type="OrthoDB" id="2756178at2759"/>
<evidence type="ECO:0000313" key="4">
    <source>
        <dbReference type="EMBL" id="KDR79392.1"/>
    </source>
</evidence>
<feature type="domain" description="DUF6535" evidence="3">
    <location>
        <begin position="107"/>
        <end position="279"/>
    </location>
</feature>